<evidence type="ECO:0000256" key="1">
    <source>
        <dbReference type="SAM" id="MobiDB-lite"/>
    </source>
</evidence>
<keyword evidence="2" id="KW-0812">Transmembrane</keyword>
<sequence length="116" mass="12316">MASKGQLKDMRRDDLSKQPPPLTLNDRSTSFVPYAEPEKDKESNDMQSTMASTLPMAAGWLSETPDQKANASTPGYFSVGMALLSLGVAYMPLFLPPQSAKAGASTGTQAPPPVPT</sequence>
<dbReference type="PANTHER" id="PTHR28038">
    <property type="entry name" value="ADL329WP"/>
    <property type="match status" value="1"/>
</dbReference>
<gene>
    <name evidence="3" type="ORF">D0860_03958</name>
</gene>
<name>A0A3M7HBA7_HORWE</name>
<evidence type="ECO:0000256" key="2">
    <source>
        <dbReference type="SAM" id="Phobius"/>
    </source>
</evidence>
<dbReference type="Proteomes" id="UP000280598">
    <property type="component" value="Unassembled WGS sequence"/>
</dbReference>
<keyword evidence="2" id="KW-0472">Membrane</keyword>
<feature type="transmembrane region" description="Helical" evidence="2">
    <location>
        <begin position="75"/>
        <end position="95"/>
    </location>
</feature>
<evidence type="ECO:0000313" key="3">
    <source>
        <dbReference type="EMBL" id="RMZ10162.1"/>
    </source>
</evidence>
<dbReference type="VEuPathDB" id="FungiDB:BTJ68_00939"/>
<protein>
    <submittedName>
        <fullName evidence="3">Uncharacterized protein</fullName>
    </submittedName>
</protein>
<keyword evidence="2" id="KW-1133">Transmembrane helix</keyword>
<dbReference type="AlphaFoldDB" id="A0A3M7HBA7"/>
<proteinExistence type="predicted"/>
<organism evidence="3 4">
    <name type="scientific">Hortaea werneckii</name>
    <name type="common">Black yeast</name>
    <name type="synonym">Cladosporium werneckii</name>
    <dbReference type="NCBI Taxonomy" id="91943"/>
    <lineage>
        <taxon>Eukaryota</taxon>
        <taxon>Fungi</taxon>
        <taxon>Dikarya</taxon>
        <taxon>Ascomycota</taxon>
        <taxon>Pezizomycotina</taxon>
        <taxon>Dothideomycetes</taxon>
        <taxon>Dothideomycetidae</taxon>
        <taxon>Mycosphaerellales</taxon>
        <taxon>Teratosphaeriaceae</taxon>
        <taxon>Hortaea</taxon>
    </lineage>
</organism>
<comment type="caution">
    <text evidence="3">The sequence shown here is derived from an EMBL/GenBank/DDBJ whole genome shotgun (WGS) entry which is preliminary data.</text>
</comment>
<dbReference type="EMBL" id="QWIS01000066">
    <property type="protein sequence ID" value="RMZ10162.1"/>
    <property type="molecule type" value="Genomic_DNA"/>
</dbReference>
<feature type="compositionally biased region" description="Basic and acidic residues" evidence="1">
    <location>
        <begin position="1"/>
        <end position="16"/>
    </location>
</feature>
<accession>A0A3M7HBA7</accession>
<dbReference type="PANTHER" id="PTHR28038:SF1">
    <property type="entry name" value="ADL329WP"/>
    <property type="match status" value="1"/>
</dbReference>
<reference evidence="3 4" key="1">
    <citation type="journal article" date="2018" name="BMC Genomics">
        <title>Genomic evidence for intraspecific hybridization in a clonal and extremely halotolerant yeast.</title>
        <authorList>
            <person name="Gostincar C."/>
            <person name="Stajich J.E."/>
            <person name="Zupancic J."/>
            <person name="Zalar P."/>
            <person name="Gunde-Cimerman N."/>
        </authorList>
    </citation>
    <scope>NUCLEOTIDE SEQUENCE [LARGE SCALE GENOMIC DNA]</scope>
    <source>
        <strain evidence="3 4">EXF-562</strain>
    </source>
</reference>
<evidence type="ECO:0000313" key="4">
    <source>
        <dbReference type="Proteomes" id="UP000280598"/>
    </source>
</evidence>
<feature type="region of interest" description="Disordered" evidence="1">
    <location>
        <begin position="1"/>
        <end position="70"/>
    </location>
</feature>
<feature type="region of interest" description="Disordered" evidence="1">
    <location>
        <begin position="97"/>
        <end position="116"/>
    </location>
</feature>